<evidence type="ECO:0000313" key="2">
    <source>
        <dbReference type="EMBL" id="CAD2194711.1"/>
    </source>
</evidence>
<proteinExistence type="predicted"/>
<dbReference type="EMBL" id="CAJEWN010001138">
    <property type="protein sequence ID" value="CAD2194711.1"/>
    <property type="molecule type" value="Genomic_DNA"/>
</dbReference>
<protein>
    <submittedName>
        <fullName evidence="2">Uncharacterized protein</fullName>
    </submittedName>
</protein>
<dbReference type="Proteomes" id="UP000580250">
    <property type="component" value="Unassembled WGS sequence"/>
</dbReference>
<keyword evidence="1" id="KW-0812">Transmembrane</keyword>
<reference evidence="2 3" key="1">
    <citation type="submission" date="2020-08" db="EMBL/GenBank/DDBJ databases">
        <authorList>
            <person name="Koutsovoulos G."/>
            <person name="Danchin GJ E."/>
        </authorList>
    </citation>
    <scope>NUCLEOTIDE SEQUENCE [LARGE SCALE GENOMIC DNA]</scope>
</reference>
<keyword evidence="1" id="KW-1133">Transmembrane helix</keyword>
<gene>
    <name evidence="2" type="ORF">MENT_LOCUS47741</name>
</gene>
<evidence type="ECO:0000256" key="1">
    <source>
        <dbReference type="SAM" id="Phobius"/>
    </source>
</evidence>
<accession>A0A6V7X5T4</accession>
<name>A0A6V7X5T4_MELEN</name>
<comment type="caution">
    <text evidence="2">The sequence shown here is derived from an EMBL/GenBank/DDBJ whole genome shotgun (WGS) entry which is preliminary data.</text>
</comment>
<dbReference type="AlphaFoldDB" id="A0A6V7X5T4"/>
<feature type="transmembrane region" description="Helical" evidence="1">
    <location>
        <begin position="77"/>
        <end position="97"/>
    </location>
</feature>
<keyword evidence="1" id="KW-0472">Membrane</keyword>
<feature type="transmembrane region" description="Helical" evidence="1">
    <location>
        <begin position="109"/>
        <end position="127"/>
    </location>
</feature>
<evidence type="ECO:0000313" key="3">
    <source>
        <dbReference type="Proteomes" id="UP000580250"/>
    </source>
</evidence>
<organism evidence="2 3">
    <name type="scientific">Meloidogyne enterolobii</name>
    <name type="common">Root-knot nematode worm</name>
    <name type="synonym">Meloidogyne mayaguensis</name>
    <dbReference type="NCBI Taxonomy" id="390850"/>
    <lineage>
        <taxon>Eukaryota</taxon>
        <taxon>Metazoa</taxon>
        <taxon>Ecdysozoa</taxon>
        <taxon>Nematoda</taxon>
        <taxon>Chromadorea</taxon>
        <taxon>Rhabditida</taxon>
        <taxon>Tylenchina</taxon>
        <taxon>Tylenchomorpha</taxon>
        <taxon>Tylenchoidea</taxon>
        <taxon>Meloidogynidae</taxon>
        <taxon>Meloidogyninae</taxon>
        <taxon>Meloidogyne</taxon>
    </lineage>
</organism>
<sequence>MHPNNNNFVNPYNNQIHGYQQQQIQNQLPQKHQNLTNSSGLHYQNQFDHSQHQIGETSNGAYVQQQNQLDLPHSHMLIINFTQIFYIMVMIIHILIYNICLENKMKLVIIQQEYLGNFMMNFIIFIYNPKTKIMFMIITTRYKIIK</sequence>